<name>A0A1W0X2K6_HYPEX</name>
<evidence type="ECO:0000256" key="1">
    <source>
        <dbReference type="SAM" id="MobiDB-lite"/>
    </source>
</evidence>
<organism evidence="2 3">
    <name type="scientific">Hypsibius exemplaris</name>
    <name type="common">Freshwater tardigrade</name>
    <dbReference type="NCBI Taxonomy" id="2072580"/>
    <lineage>
        <taxon>Eukaryota</taxon>
        <taxon>Metazoa</taxon>
        <taxon>Ecdysozoa</taxon>
        <taxon>Tardigrada</taxon>
        <taxon>Eutardigrada</taxon>
        <taxon>Parachela</taxon>
        <taxon>Hypsibioidea</taxon>
        <taxon>Hypsibiidae</taxon>
        <taxon>Hypsibius</taxon>
    </lineage>
</organism>
<reference evidence="3" key="1">
    <citation type="submission" date="2017-01" db="EMBL/GenBank/DDBJ databases">
        <title>Comparative genomics of anhydrobiosis in the tardigrade Hypsibius dujardini.</title>
        <authorList>
            <person name="Yoshida Y."/>
            <person name="Koutsovoulos G."/>
            <person name="Laetsch D."/>
            <person name="Stevens L."/>
            <person name="Kumar S."/>
            <person name="Horikawa D."/>
            <person name="Ishino K."/>
            <person name="Komine S."/>
            <person name="Tomita M."/>
            <person name="Blaxter M."/>
            <person name="Arakawa K."/>
        </authorList>
    </citation>
    <scope>NUCLEOTIDE SEQUENCE [LARGE SCALE GENOMIC DNA]</scope>
    <source>
        <strain evidence="3">Z151</strain>
    </source>
</reference>
<comment type="caution">
    <text evidence="2">The sequence shown here is derived from an EMBL/GenBank/DDBJ whole genome shotgun (WGS) entry which is preliminary data.</text>
</comment>
<accession>A0A1W0X2K6</accession>
<feature type="region of interest" description="Disordered" evidence="1">
    <location>
        <begin position="86"/>
        <end position="113"/>
    </location>
</feature>
<dbReference type="Proteomes" id="UP000192578">
    <property type="component" value="Unassembled WGS sequence"/>
</dbReference>
<sequence length="123" mass="13378">MTDGQRRTDEQRTDGEQMTTLESEHFDRIFDKALGKLEADDSKHDGADDLMCSTANIMIRVEVAENVSTVVEGVNVSVTQDAFNDTGEGLSGRTTRQACHVPERSSGSQGNCAGKRWCSHGKG</sequence>
<evidence type="ECO:0000313" key="2">
    <source>
        <dbReference type="EMBL" id="OQV21726.1"/>
    </source>
</evidence>
<feature type="compositionally biased region" description="Basic and acidic residues" evidence="1">
    <location>
        <begin position="1"/>
        <end position="15"/>
    </location>
</feature>
<keyword evidence="3" id="KW-1185">Reference proteome</keyword>
<feature type="region of interest" description="Disordered" evidence="1">
    <location>
        <begin position="1"/>
        <end position="24"/>
    </location>
</feature>
<gene>
    <name evidence="2" type="ORF">BV898_04304</name>
</gene>
<proteinExistence type="predicted"/>
<dbReference type="EMBL" id="MTYJ01000021">
    <property type="protein sequence ID" value="OQV21726.1"/>
    <property type="molecule type" value="Genomic_DNA"/>
</dbReference>
<protein>
    <submittedName>
        <fullName evidence="2">Uncharacterized protein</fullName>
    </submittedName>
</protein>
<evidence type="ECO:0000313" key="3">
    <source>
        <dbReference type="Proteomes" id="UP000192578"/>
    </source>
</evidence>
<dbReference type="AlphaFoldDB" id="A0A1W0X2K6"/>